<dbReference type="EMBL" id="OCPC01000003">
    <property type="protein sequence ID" value="SOE17493.1"/>
    <property type="molecule type" value="Genomic_DNA"/>
</dbReference>
<keyword evidence="5 10" id="KW-0418">Kinase</keyword>
<dbReference type="Proteomes" id="UP000219465">
    <property type="component" value="Unassembled WGS sequence"/>
</dbReference>
<dbReference type="InterPro" id="IPR004358">
    <property type="entry name" value="Sig_transdc_His_kin-like_C"/>
</dbReference>
<dbReference type="Pfam" id="PF02518">
    <property type="entry name" value="HATPase_c"/>
    <property type="match status" value="1"/>
</dbReference>
<dbReference type="PROSITE" id="PS50109">
    <property type="entry name" value="HIS_KIN"/>
    <property type="match status" value="1"/>
</dbReference>
<accession>A0A286IBH6</accession>
<keyword evidence="8" id="KW-1133">Transmembrane helix</keyword>
<evidence type="ECO:0000259" key="9">
    <source>
        <dbReference type="PROSITE" id="PS50109"/>
    </source>
</evidence>
<keyword evidence="11" id="KW-1185">Reference proteome</keyword>
<dbReference type="InterPro" id="IPR003661">
    <property type="entry name" value="HisK_dim/P_dom"/>
</dbReference>
<dbReference type="PANTHER" id="PTHR43711:SF26">
    <property type="entry name" value="SENSOR HISTIDINE KINASE RCSC"/>
    <property type="match status" value="1"/>
</dbReference>
<evidence type="ECO:0000256" key="7">
    <source>
        <dbReference type="SAM" id="MobiDB-lite"/>
    </source>
</evidence>
<dbReference type="CDD" id="cd16922">
    <property type="entry name" value="HATPase_EvgS-ArcB-TorS-like"/>
    <property type="match status" value="1"/>
</dbReference>
<dbReference type="GO" id="GO:0000155">
    <property type="term" value="F:phosphorelay sensor kinase activity"/>
    <property type="evidence" value="ECO:0007669"/>
    <property type="project" value="InterPro"/>
</dbReference>
<dbReference type="InterPro" id="IPR035965">
    <property type="entry name" value="PAS-like_dom_sf"/>
</dbReference>
<keyword evidence="6" id="KW-0902">Two-component regulatory system</keyword>
<feature type="domain" description="Histidine kinase" evidence="9">
    <location>
        <begin position="360"/>
        <end position="581"/>
    </location>
</feature>
<evidence type="ECO:0000313" key="11">
    <source>
        <dbReference type="Proteomes" id="UP000219465"/>
    </source>
</evidence>
<keyword evidence="8" id="KW-0472">Membrane</keyword>
<dbReference type="CDD" id="cd00082">
    <property type="entry name" value="HisKA"/>
    <property type="match status" value="1"/>
</dbReference>
<dbReference type="AlphaFoldDB" id="A0A286IBH6"/>
<feature type="transmembrane region" description="Helical" evidence="8">
    <location>
        <begin position="141"/>
        <end position="161"/>
    </location>
</feature>
<evidence type="ECO:0000256" key="2">
    <source>
        <dbReference type="ARBA" id="ARBA00012438"/>
    </source>
</evidence>
<dbReference type="Gene3D" id="3.30.565.10">
    <property type="entry name" value="Histidine kinase-like ATPase, C-terminal domain"/>
    <property type="match status" value="1"/>
</dbReference>
<dbReference type="InterPro" id="IPR003594">
    <property type="entry name" value="HATPase_dom"/>
</dbReference>
<dbReference type="InterPro" id="IPR050736">
    <property type="entry name" value="Sensor_HK_Regulatory"/>
</dbReference>
<feature type="transmembrane region" description="Helical" evidence="8">
    <location>
        <begin position="99"/>
        <end position="121"/>
    </location>
</feature>
<dbReference type="PANTHER" id="PTHR43711">
    <property type="entry name" value="TWO-COMPONENT HISTIDINE KINASE"/>
    <property type="match status" value="1"/>
</dbReference>
<dbReference type="Gene3D" id="1.10.287.130">
    <property type="match status" value="1"/>
</dbReference>
<organism evidence="10 11">
    <name type="scientific">Hoeflea halophila</name>
    <dbReference type="NCBI Taxonomy" id="714899"/>
    <lineage>
        <taxon>Bacteria</taxon>
        <taxon>Pseudomonadati</taxon>
        <taxon>Pseudomonadota</taxon>
        <taxon>Alphaproteobacteria</taxon>
        <taxon>Hyphomicrobiales</taxon>
        <taxon>Rhizobiaceae</taxon>
        <taxon>Hoeflea</taxon>
    </lineage>
</organism>
<name>A0A286IBH6_9HYPH</name>
<evidence type="ECO:0000256" key="3">
    <source>
        <dbReference type="ARBA" id="ARBA00022553"/>
    </source>
</evidence>
<dbReference type="SMART" id="SM00387">
    <property type="entry name" value="HATPase_c"/>
    <property type="match status" value="1"/>
</dbReference>
<dbReference type="SUPFAM" id="SSF55874">
    <property type="entry name" value="ATPase domain of HSP90 chaperone/DNA topoisomerase II/histidine kinase"/>
    <property type="match status" value="1"/>
</dbReference>
<feature type="region of interest" description="Disordered" evidence="7">
    <location>
        <begin position="609"/>
        <end position="633"/>
    </location>
</feature>
<dbReference type="EC" id="2.7.13.3" evidence="2"/>
<dbReference type="SUPFAM" id="SSF47384">
    <property type="entry name" value="Homodimeric domain of signal transducing histidine kinase"/>
    <property type="match status" value="1"/>
</dbReference>
<reference evidence="11" key="1">
    <citation type="submission" date="2017-08" db="EMBL/GenBank/DDBJ databases">
        <authorList>
            <person name="Varghese N."/>
            <person name="Submissions S."/>
        </authorList>
    </citation>
    <scope>NUCLEOTIDE SEQUENCE [LARGE SCALE GENOMIC DNA]</scope>
    <source>
        <strain evidence="11">KCTC 23107</strain>
    </source>
</reference>
<proteinExistence type="predicted"/>
<sequence>MIKLDDLMDRMILTGRQTAESWLGSAAHGDRAYEGQVRAMTACLTSIIAAPVIAAPVLLTAFPWPHAVAGTLAAMALPVAVAGLLAATGSTRLAGRAALAGVAAAVFALVACTGGFVSPFLPLLALLPLEAALYTRRLSGLVLGVLAAGVAMLGVIAFTALGTVPSAPGGGTAAAAGLAFGIYVLGRGLALVARQPVEAATSSVVAAPRPEDHPGQADGTHVLERLPGLLTLHDARGDVIRISGADQAEFCRKIGDVSGRGFINRIHVADRIAFFDAIDSLRRGHARSQIDLRFDCPGEASQFLHVAISLAAERGADGSFRGVLAQTRDVSAEIADHDRAKALARRAESSNDSKTRFLAAVSHELRTPLNAIIGFSDILGREMFGKFSDERQREYVGLIHQSGQHLLALVNTMLDMSKIEAGRYEVFVEAFPIADVIDNCDAMLRLQASNRGVTLTRRLVRGAETEVVADKSALQQILINLVGNAIKFTDAGGVVNVDAAIRDGRLELIVSDTGIGICADKLASIGEPFVQAQNELGRHYEGTGLGLSLVKGLVDLHGGTFAIESREGEGTIVTISLPADGSGANPQLEDEAASSAVVFPPLLPKSARRTAATPARIDEKTRNEDYAETARIA</sequence>
<evidence type="ECO:0000256" key="6">
    <source>
        <dbReference type="ARBA" id="ARBA00023012"/>
    </source>
</evidence>
<keyword evidence="8" id="KW-0812">Transmembrane</keyword>
<evidence type="ECO:0000313" key="10">
    <source>
        <dbReference type="EMBL" id="SOE17493.1"/>
    </source>
</evidence>
<dbReference type="InterPro" id="IPR036890">
    <property type="entry name" value="HATPase_C_sf"/>
</dbReference>
<gene>
    <name evidence="10" type="ORF">SAMN05877838_2393</name>
</gene>
<dbReference type="SMART" id="SM00388">
    <property type="entry name" value="HisKA"/>
    <property type="match status" value="1"/>
</dbReference>
<feature type="transmembrane region" description="Helical" evidence="8">
    <location>
        <begin position="39"/>
        <end position="62"/>
    </location>
</feature>
<dbReference type="Pfam" id="PF00512">
    <property type="entry name" value="HisKA"/>
    <property type="match status" value="1"/>
</dbReference>
<comment type="catalytic activity">
    <reaction evidence="1">
        <text>ATP + protein L-histidine = ADP + protein N-phospho-L-histidine.</text>
        <dbReference type="EC" id="2.7.13.3"/>
    </reaction>
</comment>
<evidence type="ECO:0000256" key="5">
    <source>
        <dbReference type="ARBA" id="ARBA00022777"/>
    </source>
</evidence>
<dbReference type="InterPro" id="IPR005467">
    <property type="entry name" value="His_kinase_dom"/>
</dbReference>
<keyword evidence="3" id="KW-0597">Phosphoprotein</keyword>
<dbReference type="SUPFAM" id="SSF55785">
    <property type="entry name" value="PYP-like sensor domain (PAS domain)"/>
    <property type="match status" value="1"/>
</dbReference>
<keyword evidence="4" id="KW-0808">Transferase</keyword>
<evidence type="ECO:0000256" key="1">
    <source>
        <dbReference type="ARBA" id="ARBA00000085"/>
    </source>
</evidence>
<dbReference type="PRINTS" id="PR00344">
    <property type="entry name" value="BCTRLSENSOR"/>
</dbReference>
<evidence type="ECO:0000256" key="8">
    <source>
        <dbReference type="SAM" id="Phobius"/>
    </source>
</evidence>
<evidence type="ECO:0000256" key="4">
    <source>
        <dbReference type="ARBA" id="ARBA00022679"/>
    </source>
</evidence>
<dbReference type="InterPro" id="IPR036097">
    <property type="entry name" value="HisK_dim/P_sf"/>
</dbReference>
<feature type="transmembrane region" description="Helical" evidence="8">
    <location>
        <begin position="68"/>
        <end position="87"/>
    </location>
</feature>
<feature type="transmembrane region" description="Helical" evidence="8">
    <location>
        <begin position="173"/>
        <end position="193"/>
    </location>
</feature>
<protein>
    <recommendedName>
        <fullName evidence="2">histidine kinase</fullName>
        <ecNumber evidence="2">2.7.13.3</ecNumber>
    </recommendedName>
</protein>
<feature type="compositionally biased region" description="Basic and acidic residues" evidence="7">
    <location>
        <begin position="616"/>
        <end position="625"/>
    </location>
</feature>